<reference evidence="1" key="2">
    <citation type="submission" date="2015-03" db="EMBL/GenBank/DDBJ databases">
        <authorList>
            <person name="Murphy D."/>
        </authorList>
    </citation>
    <scope>NUCLEOTIDE SEQUENCE [LARGE SCALE GENOMIC DNA]</scope>
    <source>
        <strain evidence="1">K00500041</strain>
    </source>
</reference>
<dbReference type="EMBL" id="CSAE01000491">
    <property type="protein sequence ID" value="COW38078.1"/>
    <property type="molecule type" value="Genomic_DNA"/>
</dbReference>
<evidence type="ECO:0000313" key="3">
    <source>
        <dbReference type="Proteomes" id="UP000038802"/>
    </source>
</evidence>
<accession>A0A0U0RZF8</accession>
<dbReference type="Proteomes" id="UP000039021">
    <property type="component" value="Unassembled WGS sequence"/>
</dbReference>
<dbReference type="AlphaFoldDB" id="A0A0U0RZF8"/>
<evidence type="ECO:0000313" key="2">
    <source>
        <dbReference type="EMBL" id="CPB24130.1"/>
    </source>
</evidence>
<gene>
    <name evidence="1" type="ORF">ERS007703_03534</name>
    <name evidence="2" type="ORF">ERS007739_05143</name>
</gene>
<reference evidence="3 4" key="3">
    <citation type="submission" date="2015-03" db="EMBL/GenBank/DDBJ databases">
        <authorList>
            <consortium name="Pathogen Informatics"/>
        </authorList>
    </citation>
    <scope>NUCLEOTIDE SEQUENCE [LARGE SCALE GENOMIC DNA]</scope>
    <source>
        <strain evidence="3">K00500041</strain>
        <strain evidence="4">N09902308</strain>
    </source>
</reference>
<reference evidence="2" key="1">
    <citation type="submission" date="2015-03" db="EMBL/GenBank/DDBJ databases">
        <authorList>
            <consortium name="Pathogen Informatics"/>
            <person name="Murphy D."/>
        </authorList>
    </citation>
    <scope>NUCLEOTIDE SEQUENCE</scope>
    <source>
        <strain evidence="2">N09902308</strain>
    </source>
</reference>
<dbReference type="Proteomes" id="UP000038802">
    <property type="component" value="Unassembled WGS sequence"/>
</dbReference>
<protein>
    <submittedName>
        <fullName evidence="1">Uncharacterized protein</fullName>
    </submittedName>
</protein>
<evidence type="ECO:0000313" key="4">
    <source>
        <dbReference type="Proteomes" id="UP000039021"/>
    </source>
</evidence>
<organism evidence="1 3">
    <name type="scientific">Mycobacterium tuberculosis</name>
    <dbReference type="NCBI Taxonomy" id="1773"/>
    <lineage>
        <taxon>Bacteria</taxon>
        <taxon>Bacillati</taxon>
        <taxon>Actinomycetota</taxon>
        <taxon>Actinomycetes</taxon>
        <taxon>Mycobacteriales</taxon>
        <taxon>Mycobacteriaceae</taxon>
        <taxon>Mycobacterium</taxon>
        <taxon>Mycobacterium tuberculosis complex</taxon>
    </lineage>
</organism>
<proteinExistence type="predicted"/>
<dbReference type="EMBL" id="CSBK01003791">
    <property type="protein sequence ID" value="CPB24130.1"/>
    <property type="molecule type" value="Genomic_DNA"/>
</dbReference>
<name>A0A0U0RZF8_MYCTX</name>
<evidence type="ECO:0000313" key="1">
    <source>
        <dbReference type="EMBL" id="COW38078.1"/>
    </source>
</evidence>
<sequence length="51" mass="5450">MSSISAKLKKFLSCCCWVKVRDRICGSNSRTLAIVVTSTGTSRGCLVPMPG</sequence>